<dbReference type="KEGG" id="pson:JI735_34395"/>
<protein>
    <submittedName>
        <fullName evidence="1">Uncharacterized protein</fullName>
    </submittedName>
</protein>
<dbReference type="Proteomes" id="UP000595841">
    <property type="component" value="Plasmid unnamed1"/>
</dbReference>
<geneLocation type="plasmid" evidence="1 2">
    <name>unnamed1</name>
</geneLocation>
<keyword evidence="2" id="KW-1185">Reference proteome</keyword>
<sequence>MYADEFNWILMTPEEREAAVKDYSDARKLLARRRYRELKNMKPILYVFPSGKKTNEFLKSIAKRCRGSRSYTTTQSLQDFA</sequence>
<evidence type="ECO:0000313" key="1">
    <source>
        <dbReference type="EMBL" id="QQZ64528.1"/>
    </source>
</evidence>
<name>A0A974SFE5_9BACL</name>
<dbReference type="RefSeq" id="WP_202677753.1">
    <property type="nucleotide sequence ID" value="NZ_CP068596.1"/>
</dbReference>
<dbReference type="EMBL" id="CP068596">
    <property type="protein sequence ID" value="QQZ64528.1"/>
    <property type="molecule type" value="Genomic_DNA"/>
</dbReference>
<reference evidence="1 2" key="1">
    <citation type="submission" date="2021-01" db="EMBL/GenBank/DDBJ databases">
        <title>Whole genome sequence of Paenibacillus sonchi LMG 24727 for comparative genomics.</title>
        <authorList>
            <person name="Lee G."/>
            <person name="Kim M.-J."/>
            <person name="Lim K."/>
            <person name="Shin J.-H."/>
        </authorList>
    </citation>
    <scope>NUCLEOTIDE SEQUENCE [LARGE SCALE GENOMIC DNA]</scope>
    <source>
        <strain evidence="1 2">LMG 24727</strain>
        <plasmid evidence="1 2">unnamed1</plasmid>
    </source>
</reference>
<dbReference type="PROSITE" id="PS50096">
    <property type="entry name" value="IQ"/>
    <property type="match status" value="1"/>
</dbReference>
<organism evidence="1 2">
    <name type="scientific">Paenibacillus sonchi</name>
    <dbReference type="NCBI Taxonomy" id="373687"/>
    <lineage>
        <taxon>Bacteria</taxon>
        <taxon>Bacillati</taxon>
        <taxon>Bacillota</taxon>
        <taxon>Bacilli</taxon>
        <taxon>Bacillales</taxon>
        <taxon>Paenibacillaceae</taxon>
        <taxon>Paenibacillus</taxon>
        <taxon>Paenibacillus sonchi group</taxon>
    </lineage>
</organism>
<accession>A0A974SFE5</accession>
<gene>
    <name evidence="1" type="ORF">JI735_34395</name>
</gene>
<keyword evidence="1" id="KW-0614">Plasmid</keyword>
<proteinExistence type="predicted"/>
<evidence type="ECO:0000313" key="2">
    <source>
        <dbReference type="Proteomes" id="UP000595841"/>
    </source>
</evidence>
<dbReference type="AlphaFoldDB" id="A0A974SFE5"/>